<keyword evidence="8" id="KW-1185">Reference proteome</keyword>
<comment type="caution">
    <text evidence="7">The sequence shown here is derived from an EMBL/GenBank/DDBJ whole genome shotgun (WGS) entry which is preliminary data.</text>
</comment>
<keyword evidence="4" id="KW-0833">Ubl conjugation pathway</keyword>
<dbReference type="InterPro" id="IPR011989">
    <property type="entry name" value="ARM-like"/>
</dbReference>
<feature type="region of interest" description="Disordered" evidence="6">
    <location>
        <begin position="1362"/>
        <end position="1441"/>
    </location>
</feature>
<dbReference type="GO" id="GO:0005634">
    <property type="term" value="C:nucleus"/>
    <property type="evidence" value="ECO:0007669"/>
    <property type="project" value="UniProtKB-SubCell"/>
</dbReference>
<reference evidence="7 8" key="1">
    <citation type="journal article" date="2022" name="Nat. Ecol. Evol.">
        <title>A masculinizing supergene underlies an exaggerated male reproductive morph in a spider.</title>
        <authorList>
            <person name="Hendrickx F."/>
            <person name="De Corte Z."/>
            <person name="Sonet G."/>
            <person name="Van Belleghem S.M."/>
            <person name="Kostlbacher S."/>
            <person name="Vangestel C."/>
        </authorList>
    </citation>
    <scope>NUCLEOTIDE SEQUENCE [LARGE SCALE GENOMIC DNA]</scope>
    <source>
        <strain evidence="7">W744_W776</strain>
    </source>
</reference>
<feature type="region of interest" description="Disordered" evidence="6">
    <location>
        <begin position="229"/>
        <end position="273"/>
    </location>
</feature>
<dbReference type="InterPro" id="IPR006594">
    <property type="entry name" value="LisH"/>
</dbReference>
<keyword evidence="5" id="KW-0539">Nucleus</keyword>
<organism evidence="7 8">
    <name type="scientific">Oedothorax gibbosus</name>
    <dbReference type="NCBI Taxonomy" id="931172"/>
    <lineage>
        <taxon>Eukaryota</taxon>
        <taxon>Metazoa</taxon>
        <taxon>Ecdysozoa</taxon>
        <taxon>Arthropoda</taxon>
        <taxon>Chelicerata</taxon>
        <taxon>Arachnida</taxon>
        <taxon>Araneae</taxon>
        <taxon>Araneomorphae</taxon>
        <taxon>Entelegynae</taxon>
        <taxon>Araneoidea</taxon>
        <taxon>Linyphiidae</taxon>
        <taxon>Erigoninae</taxon>
        <taxon>Oedothorax</taxon>
    </lineage>
</organism>
<dbReference type="EMBL" id="JAFNEN010000152">
    <property type="protein sequence ID" value="KAG8191779.1"/>
    <property type="molecule type" value="Genomic_DNA"/>
</dbReference>
<evidence type="ECO:0008006" key="9">
    <source>
        <dbReference type="Google" id="ProtNLM"/>
    </source>
</evidence>
<comment type="similarity">
    <text evidence="3">Belongs to the VPRBP/DCAF1 family.</text>
</comment>
<evidence type="ECO:0000256" key="3">
    <source>
        <dbReference type="ARBA" id="ARBA00008845"/>
    </source>
</evidence>
<dbReference type="GO" id="GO:0080008">
    <property type="term" value="C:Cul4-RING E3 ubiquitin ligase complex"/>
    <property type="evidence" value="ECO:0007669"/>
    <property type="project" value="TreeGrafter"/>
</dbReference>
<comment type="subcellular location">
    <subcellularLocation>
        <location evidence="1">Nucleus</location>
    </subcellularLocation>
</comment>
<dbReference type="SUPFAM" id="SSF50978">
    <property type="entry name" value="WD40 repeat-like"/>
    <property type="match status" value="1"/>
</dbReference>
<dbReference type="Gene3D" id="2.130.10.10">
    <property type="entry name" value="YVTN repeat-like/Quinoprotein amine dehydrogenase"/>
    <property type="match status" value="1"/>
</dbReference>
<comment type="pathway">
    <text evidence="2">Protein modification; protein ubiquitination.</text>
</comment>
<dbReference type="PANTHER" id="PTHR13129:SF4">
    <property type="entry name" value="DDB1- AND CUL4-ASSOCIATED FACTOR 1"/>
    <property type="match status" value="1"/>
</dbReference>
<dbReference type="InterPro" id="IPR036322">
    <property type="entry name" value="WD40_repeat_dom_sf"/>
</dbReference>
<dbReference type="SUPFAM" id="SSF48371">
    <property type="entry name" value="ARM repeat"/>
    <property type="match status" value="1"/>
</dbReference>
<dbReference type="PROSITE" id="PS50896">
    <property type="entry name" value="LISH"/>
    <property type="match status" value="1"/>
</dbReference>
<dbReference type="GO" id="GO:0016567">
    <property type="term" value="P:protein ubiquitination"/>
    <property type="evidence" value="ECO:0007669"/>
    <property type="project" value="InterPro"/>
</dbReference>
<evidence type="ECO:0000256" key="4">
    <source>
        <dbReference type="ARBA" id="ARBA00022786"/>
    </source>
</evidence>
<gene>
    <name evidence="7" type="ORF">JTE90_026814</name>
</gene>
<evidence type="ECO:0000256" key="1">
    <source>
        <dbReference type="ARBA" id="ARBA00004123"/>
    </source>
</evidence>
<accession>A0AAV6V5E9</accession>
<protein>
    <recommendedName>
        <fullName evidence="9">LisH domain-containing protein</fullName>
    </recommendedName>
</protein>
<evidence type="ECO:0000313" key="7">
    <source>
        <dbReference type="EMBL" id="KAG8191779.1"/>
    </source>
</evidence>
<dbReference type="Proteomes" id="UP000827092">
    <property type="component" value="Unassembled WGS sequence"/>
</dbReference>
<feature type="compositionally biased region" description="Acidic residues" evidence="6">
    <location>
        <begin position="1364"/>
        <end position="1413"/>
    </location>
</feature>
<name>A0AAV6V5E9_9ARAC</name>
<dbReference type="Gene3D" id="1.25.10.10">
    <property type="entry name" value="Leucine-rich Repeat Variant"/>
    <property type="match status" value="1"/>
</dbReference>
<dbReference type="PANTHER" id="PTHR13129">
    <property type="entry name" value="VPRBP PROTEIN-RELATED"/>
    <property type="match status" value="1"/>
</dbReference>
<evidence type="ECO:0000313" key="8">
    <source>
        <dbReference type="Proteomes" id="UP000827092"/>
    </source>
</evidence>
<evidence type="ECO:0000256" key="5">
    <source>
        <dbReference type="ARBA" id="ARBA00023242"/>
    </source>
</evidence>
<sequence>MNFGYFCLKGQSCVLKNQTVHKMSSAVEQVSKILEEWDRENISDETIINCLSRLADLFEEETEAFLKKDPDPFDDRHPSRLLPDCTLGHMLKTVFKNERIVDEMVKVYSQRDVFELNLMSCRLLLDILPGLESVVFQEEGFVSRLFHWAEKAENPLQSYATGLLAAAMDSPEIAAQYKDRNAYFVPLMIRRLHDCSQRYLRNPVSDGTPIPERPFACLGGKYDYNSFERGSSLNEKHKDSNPQKATRKQKEISKSARYSPFPPDARNHRKITKASPVKNSLFNEGSNSNWTELEQYVIGQYQVYPLTLPAEQRYILQYLTPMGEYQEALAPIFEEKALPLILRYIDIHQNPDVRLSFEALKYLASLLCHKKIAIEFINIGGLQLLLKVPFPSIAATGVSICLYYLAYIEEVMEKICLMNSVISELVSYALWLLECSHDSSRCHATMFFECAFAFKIILDNFDEQDGLRKLFNVMSTLEMFVQNSNRTLSDDQIFANRQTTRHVCGALKRYFEAHLVTEVERVNRLSTHRSDVPKTKQYKALNLSSEAIDSYCEMWRDIVPLNANWKPVDDFIHLEAITFLLDLIASYFELSYSGRAETVKCALDVLKICSLTSATQLLLCERLTSQEYSNATGVLVLLQAIDEDILPVPDIQRAALHCIINLVCTKIPTDKDISNTSKLSITPKKKSSKSVEELLNKLWKNVRIKNGINVLINLLGKKTPLTDADSIRALACQALCGLSRSETVKQIISKLPLVTDGLLLEYMKQPVLQDKGHEHVKFCKFGLELIARVTSAPVNDGSESSMLNINKSEIVAKTKIMYNEAQLLQLISDHLSLKGFDDTVACLQKEMAEKNICPQPLPSHPLQTLITNASKNPAPSHVNTPIRNFRSSEAFSSPNCPTTPTATIPPPSIPLKIVVNKKLMVPETKHSSPSRLQKQEKCSGSYVQTPAMKRQGGSNYPYGDAQPIISLESIISEYLRKQHALCKNPMLACPPFDLYAPHKCPEAKNKTNAPVNCVLRIHKKMYSNVGYGASSLDRKFIYSKYRLVRTFRDEEEGRFDFSCCSFLKFGDSRNQPRIIIGTLGALGNTAGRLKSFNINTGEEVFNRDAHMRGVNNIQSSKFTPLTLTSDVGRIGHSALWSADGFEIVREFNEVPYMEYGKTSAARLVGTKHDSAMIFDTNTGSVVEEFKNGDLGNQYNFNKSTFDYRDELVLSDGLLWDVRGKEVVHKLDKFNANENGVFHPNGREIISNSEIWDLRTFKLLRTVVGLDMCKVVFNDIGTVLYGAYHTRESNEERNNCFYTFNADDYSPIATIDVKRPLFQVAVDCNEKYIATIESQFAAPNDEFLPPANGVDCVCRLYEIGRTKEEGDEDGEESDSEEETDDDDDDDDIVEFDEELGNDDDNQNDDDDIIFDMEDAGSYSTISLTDSSDEDDTLFSLNTSMDD</sequence>
<proteinExistence type="inferred from homology"/>
<evidence type="ECO:0000256" key="2">
    <source>
        <dbReference type="ARBA" id="ARBA00004906"/>
    </source>
</evidence>
<dbReference type="InterPro" id="IPR016024">
    <property type="entry name" value="ARM-type_fold"/>
</dbReference>
<dbReference type="InterPro" id="IPR033270">
    <property type="entry name" value="VPRBP/DCAF1"/>
</dbReference>
<evidence type="ECO:0000256" key="6">
    <source>
        <dbReference type="SAM" id="MobiDB-lite"/>
    </source>
</evidence>
<dbReference type="InterPro" id="IPR015943">
    <property type="entry name" value="WD40/YVTN_repeat-like_dom_sf"/>
</dbReference>